<dbReference type="NCBIfam" id="TIGR00996">
    <property type="entry name" value="Mtu_fam_mce"/>
    <property type="match status" value="1"/>
</dbReference>
<evidence type="ECO:0000256" key="1">
    <source>
        <dbReference type="SAM" id="MobiDB-lite"/>
    </source>
</evidence>
<feature type="compositionally biased region" description="Low complexity" evidence="1">
    <location>
        <begin position="384"/>
        <end position="401"/>
    </location>
</feature>
<protein>
    <submittedName>
        <fullName evidence="5">Virulence factor Mce family protein</fullName>
    </submittedName>
</protein>
<dbReference type="RefSeq" id="WP_006238036.1">
    <property type="nucleotide sequence ID" value="NZ_JH636049.1"/>
</dbReference>
<dbReference type="InterPro" id="IPR024516">
    <property type="entry name" value="Mce_C"/>
</dbReference>
<feature type="domain" description="Mce/MlaD" evidence="3">
    <location>
        <begin position="43"/>
        <end position="118"/>
    </location>
</feature>
<dbReference type="Pfam" id="PF11887">
    <property type="entry name" value="Mce4_CUP1"/>
    <property type="match status" value="1"/>
</dbReference>
<evidence type="ECO:0000259" key="3">
    <source>
        <dbReference type="Pfam" id="PF02470"/>
    </source>
</evidence>
<evidence type="ECO:0000313" key="5">
    <source>
        <dbReference type="EMBL" id="EID53883.1"/>
    </source>
</evidence>
<dbReference type="OrthoDB" id="9774928at2"/>
<evidence type="ECO:0000313" key="6">
    <source>
        <dbReference type="Proteomes" id="UP000004691"/>
    </source>
</evidence>
<dbReference type="PROSITE" id="PS51257">
    <property type="entry name" value="PROKAR_LIPOPROTEIN"/>
    <property type="match status" value="1"/>
</dbReference>
<dbReference type="InterPro" id="IPR003399">
    <property type="entry name" value="Mce/MlaD"/>
</dbReference>
<dbReference type="Proteomes" id="UP000004691">
    <property type="component" value="Unassembled WGS sequence"/>
</dbReference>
<reference evidence="5 6" key="1">
    <citation type="submission" date="2012-01" db="EMBL/GenBank/DDBJ databases">
        <title>Improved High-Quality Draft sequence of Saccharomonospora xinjiangensis XJ-54.</title>
        <authorList>
            <consortium name="US DOE Joint Genome Institute"/>
            <person name="Lucas S."/>
            <person name="Han J."/>
            <person name="Lapidus A."/>
            <person name="Cheng J.-F."/>
            <person name="Goodwin L."/>
            <person name="Pitluck S."/>
            <person name="Peters L."/>
            <person name="Mikhailova N."/>
            <person name="Teshima H."/>
            <person name="Detter J.C."/>
            <person name="Han C."/>
            <person name="Tapia R."/>
            <person name="Land M."/>
            <person name="Hauser L."/>
            <person name="Kyrpides N."/>
            <person name="Ivanova N."/>
            <person name="Pagani I."/>
            <person name="Brambilla E.-M."/>
            <person name="Klenk H.-P."/>
            <person name="Woyke T."/>
        </authorList>
    </citation>
    <scope>NUCLEOTIDE SEQUENCE [LARGE SCALE GENOMIC DNA]</scope>
    <source>
        <strain evidence="5 6">XJ-54</strain>
    </source>
</reference>
<feature type="domain" description="Mammalian cell entry C-terminal" evidence="4">
    <location>
        <begin position="132"/>
        <end position="316"/>
    </location>
</feature>
<keyword evidence="2" id="KW-0732">Signal</keyword>
<feature type="signal peptide" evidence="2">
    <location>
        <begin position="1"/>
        <end position="20"/>
    </location>
</feature>
<dbReference type="PANTHER" id="PTHR33371">
    <property type="entry name" value="INTERMEMBRANE PHOSPHOLIPID TRANSPORT SYSTEM BINDING PROTEIN MLAD-RELATED"/>
    <property type="match status" value="1"/>
</dbReference>
<sequence length="401" mass="41815">MRPIRTVLATACAATLFVTAGCSGFEGVHDVPLPGGADLGDDPYTVRVHFRDVLDLVPKAGVRVGEVPVGTVEEVGLAEDGWTAEVVVTINGDVELPKGAIANLRQSSLLGEKYVELAAPSETEAGPAGAAGRLADGDLIPVERTNRSVEVEEVLGALSMLLNGGGVEQLNTITEELGAALHGNAPDLKALLHNAEELVRALDEQSGDITAALDGLNRLSSTLNSQRDKIAVAVTDLGPGLEVLERQRDQLVDMLNALDGLSEVAVETVNAGQEDLVANLEALLPTLRKLGEAGSDLPNALELMLTYPFTDAAAEGVKGDYMNLYLELDLNLKEILANIGRSRQNPLGGVPVVGDLTQPRETDPGDTSSMLPLPGEDGYGEQGTGDSDLGGLLDDIVGGGR</sequence>
<dbReference type="AlphaFoldDB" id="I0V180"/>
<dbReference type="HOGENOM" id="CLU_045966_2_0_11"/>
<evidence type="ECO:0000256" key="2">
    <source>
        <dbReference type="SAM" id="SignalP"/>
    </source>
</evidence>
<organism evidence="5 6">
    <name type="scientific">Saccharomonospora xinjiangensis XJ-54</name>
    <dbReference type="NCBI Taxonomy" id="882086"/>
    <lineage>
        <taxon>Bacteria</taxon>
        <taxon>Bacillati</taxon>
        <taxon>Actinomycetota</taxon>
        <taxon>Actinomycetes</taxon>
        <taxon>Pseudonocardiales</taxon>
        <taxon>Pseudonocardiaceae</taxon>
        <taxon>Saccharomonospora</taxon>
    </lineage>
</organism>
<dbReference type="Pfam" id="PF02470">
    <property type="entry name" value="MlaD"/>
    <property type="match status" value="1"/>
</dbReference>
<accession>I0V180</accession>
<dbReference type="PANTHER" id="PTHR33371:SF15">
    <property type="entry name" value="LIPOPROTEIN LPRN"/>
    <property type="match status" value="1"/>
</dbReference>
<dbReference type="STRING" id="882086.SacxiDRAFT_1636"/>
<gene>
    <name evidence="5" type="ORF">SacxiDRAFT_1636</name>
</gene>
<proteinExistence type="predicted"/>
<dbReference type="EMBL" id="JH636049">
    <property type="protein sequence ID" value="EID53883.1"/>
    <property type="molecule type" value="Genomic_DNA"/>
</dbReference>
<dbReference type="GO" id="GO:0005576">
    <property type="term" value="C:extracellular region"/>
    <property type="evidence" value="ECO:0007669"/>
    <property type="project" value="TreeGrafter"/>
</dbReference>
<feature type="chain" id="PRO_5039441570" evidence="2">
    <location>
        <begin position="21"/>
        <end position="401"/>
    </location>
</feature>
<dbReference type="InterPro" id="IPR052336">
    <property type="entry name" value="MlaD_Phospholipid_Transporter"/>
</dbReference>
<keyword evidence="6" id="KW-1185">Reference proteome</keyword>
<feature type="region of interest" description="Disordered" evidence="1">
    <location>
        <begin position="347"/>
        <end position="401"/>
    </location>
</feature>
<dbReference type="InterPro" id="IPR005693">
    <property type="entry name" value="Mce"/>
</dbReference>
<evidence type="ECO:0000259" key="4">
    <source>
        <dbReference type="Pfam" id="PF11887"/>
    </source>
</evidence>
<dbReference type="eggNOG" id="COG1463">
    <property type="taxonomic scope" value="Bacteria"/>
</dbReference>
<name>I0V180_9PSEU</name>